<evidence type="ECO:0000259" key="8">
    <source>
        <dbReference type="PROSITE" id="PS51775"/>
    </source>
</evidence>
<dbReference type="Pfam" id="PF04576">
    <property type="entry name" value="Zein-binding"/>
    <property type="match status" value="1"/>
</dbReference>
<feature type="compositionally biased region" description="Low complexity" evidence="6">
    <location>
        <begin position="729"/>
        <end position="738"/>
    </location>
</feature>
<comment type="subcellular location">
    <subcellularLocation>
        <location evidence="1">Membrane</location>
        <topology evidence="1">Single-pass membrane protein</topology>
    </subcellularLocation>
</comment>
<evidence type="ECO:0000256" key="2">
    <source>
        <dbReference type="ARBA" id="ARBA00022692"/>
    </source>
</evidence>
<dbReference type="GO" id="GO:0080115">
    <property type="term" value="F:myosin XI tail binding"/>
    <property type="evidence" value="ECO:0007669"/>
    <property type="project" value="UniProtKB-ARBA"/>
</dbReference>
<sequence>MAGNKFATMLHRNTNKITLVLVYAILEWILILLLLLNSLFSYLIIKFADYFGLKRPCIWCTRIDHIIEPGKNKSSCRDLVCETHAFEISKLGFCSNHHKLAESQAMCEDCSSSSSSQPDYVKSFGFFPWMKQIGMIHDGDDDDKAIVKVEEAFKCSCCGVNFDSRFYPPCILIKPLGYEQKQNLVTESGVGVEVDKDDHHSDHTRSDFVLDHYHEDEHSTQENRGSHMVFEVDQGSDRKAEEAEKSCACSVCDGGLEIVSDEISTLDLGVEKGKEETFEEKTLNAPKPKDDGDEACEKSTAQVDSNRDITEEIPPKHLEFFIHGEDCRLIPVELADSPAQENRNQSRYSKMEGEELNSNEDFILDFDMNADAEAEPVIENWHISGDIVADFSCQESEKAFKANEFESVQLRTRGESSGLQVEEENLENCEAVRFAKIAQDLPKDDNAEANMERRDGSDVSLASEDASQMQGEEFEAEVSIGTEIPDQEQVDEYQSQDVLLDTNQTIQEDPSTSTVRFHVQDDSGHDKGEEFVEFKTMSLEVRMPTVNSHLPSSLELINENEEEKVPDTPTSVESLHQLHKKLLLLERKESGTEESLDGSVISDIESGEVTIDKLKAALKSERKALSTLYAELEEERSASAIAANQTMAMINRLQEEKAAMQMEALQYQRMMDEQSEYDQEALQLLNELMMKREKEKQELEKELEIYRKKVHEYEVREKMMMSRRDGSIRSRTSSPSCSNAEDSDGLSIDLNHEAKEENGFYSHQECSNQNTPVDAVLYLEESLANFEEERLSILEQLKVLEEKLVILNYEEEHCFDDTKSIEHLCEENGNGYHHDHDDHKGQVNGFANGHAKEINGKHHQGRKIMGTKAKRLLPLFDAMSSEAEDVELSGDELDFSPLQINSAKEVNLDKKKLALEEEVDHVYERLQVLEADREFLKHCISSLRKGDKGLDLLQEILQHLRDLRNVELRCQRDNRFVILELIHKLQIKHT</sequence>
<dbReference type="PANTHER" id="PTHR31448">
    <property type="entry name" value="MYOSIN-BINDING PROTEIN 2"/>
    <property type="match status" value="1"/>
</dbReference>
<feature type="transmembrane region" description="Helical" evidence="7">
    <location>
        <begin position="20"/>
        <end position="45"/>
    </location>
</feature>
<protein>
    <recommendedName>
        <fullName evidence="8">GTD-binding domain-containing protein</fullName>
    </recommendedName>
</protein>
<evidence type="ECO:0000256" key="5">
    <source>
        <dbReference type="SAM" id="Coils"/>
    </source>
</evidence>
<dbReference type="Proteomes" id="UP001367508">
    <property type="component" value="Unassembled WGS sequence"/>
</dbReference>
<dbReference type="GO" id="GO:0016020">
    <property type="term" value="C:membrane"/>
    <property type="evidence" value="ECO:0007669"/>
    <property type="project" value="UniProtKB-SubCell"/>
</dbReference>
<feature type="compositionally biased region" description="Basic and acidic residues" evidence="6">
    <location>
        <begin position="275"/>
        <end position="290"/>
    </location>
</feature>
<accession>A0AAN9R6A9</accession>
<organism evidence="9 10">
    <name type="scientific">Canavalia gladiata</name>
    <name type="common">Sword bean</name>
    <name type="synonym">Dolichos gladiatus</name>
    <dbReference type="NCBI Taxonomy" id="3824"/>
    <lineage>
        <taxon>Eukaryota</taxon>
        <taxon>Viridiplantae</taxon>
        <taxon>Streptophyta</taxon>
        <taxon>Embryophyta</taxon>
        <taxon>Tracheophyta</taxon>
        <taxon>Spermatophyta</taxon>
        <taxon>Magnoliopsida</taxon>
        <taxon>eudicotyledons</taxon>
        <taxon>Gunneridae</taxon>
        <taxon>Pentapetalae</taxon>
        <taxon>rosids</taxon>
        <taxon>fabids</taxon>
        <taxon>Fabales</taxon>
        <taxon>Fabaceae</taxon>
        <taxon>Papilionoideae</taxon>
        <taxon>50 kb inversion clade</taxon>
        <taxon>NPAAA clade</taxon>
        <taxon>indigoferoid/millettioid clade</taxon>
        <taxon>Phaseoleae</taxon>
        <taxon>Canavalia</taxon>
    </lineage>
</organism>
<comment type="caution">
    <text evidence="9">The sequence shown here is derived from an EMBL/GenBank/DDBJ whole genome shotgun (WGS) entry which is preliminary data.</text>
</comment>
<keyword evidence="2 7" id="KW-0812">Transmembrane</keyword>
<keyword evidence="4 7" id="KW-0472">Membrane</keyword>
<dbReference type="PROSITE" id="PS51775">
    <property type="entry name" value="GTD_BINDING"/>
    <property type="match status" value="1"/>
</dbReference>
<evidence type="ECO:0000256" key="3">
    <source>
        <dbReference type="ARBA" id="ARBA00022989"/>
    </source>
</evidence>
<feature type="coiled-coil region" evidence="5">
    <location>
        <begin position="611"/>
        <end position="716"/>
    </location>
</feature>
<dbReference type="PANTHER" id="PTHR31448:SF3">
    <property type="entry name" value="MYOSIN-BINDING PROTEIN 2"/>
    <property type="match status" value="1"/>
</dbReference>
<name>A0AAN9R6A9_CANGL</name>
<dbReference type="InterPro" id="IPR007656">
    <property type="entry name" value="GTD-bd"/>
</dbReference>
<feature type="region of interest" description="Disordered" evidence="6">
    <location>
        <begin position="275"/>
        <end position="305"/>
    </location>
</feature>
<dbReference type="InterPro" id="IPR039306">
    <property type="entry name" value="MYOB"/>
</dbReference>
<gene>
    <name evidence="9" type="ORF">VNO77_01454</name>
</gene>
<evidence type="ECO:0000256" key="7">
    <source>
        <dbReference type="SAM" id="Phobius"/>
    </source>
</evidence>
<keyword evidence="10" id="KW-1185">Reference proteome</keyword>
<reference evidence="9 10" key="1">
    <citation type="submission" date="2024-01" db="EMBL/GenBank/DDBJ databases">
        <title>The genomes of 5 underutilized Papilionoideae crops provide insights into root nodulation and disease resistanc.</title>
        <authorList>
            <person name="Jiang F."/>
        </authorList>
    </citation>
    <scope>NUCLEOTIDE SEQUENCE [LARGE SCALE GENOMIC DNA]</scope>
    <source>
        <strain evidence="9">LVBAO_FW01</strain>
        <tissue evidence="9">Leaves</tissue>
    </source>
</reference>
<evidence type="ECO:0000256" key="1">
    <source>
        <dbReference type="ARBA" id="ARBA00004167"/>
    </source>
</evidence>
<evidence type="ECO:0000256" key="4">
    <source>
        <dbReference type="ARBA" id="ARBA00023136"/>
    </source>
</evidence>
<evidence type="ECO:0000256" key="6">
    <source>
        <dbReference type="SAM" id="MobiDB-lite"/>
    </source>
</evidence>
<keyword evidence="5" id="KW-0175">Coiled coil</keyword>
<feature type="domain" description="GTD-binding" evidence="8">
    <location>
        <begin position="609"/>
        <end position="707"/>
    </location>
</feature>
<proteinExistence type="predicted"/>
<dbReference type="EMBL" id="JAYMYQ010000001">
    <property type="protein sequence ID" value="KAK7359494.1"/>
    <property type="molecule type" value="Genomic_DNA"/>
</dbReference>
<evidence type="ECO:0000313" key="9">
    <source>
        <dbReference type="EMBL" id="KAK7359494.1"/>
    </source>
</evidence>
<keyword evidence="3 7" id="KW-1133">Transmembrane helix</keyword>
<dbReference type="AlphaFoldDB" id="A0AAN9R6A9"/>
<evidence type="ECO:0000313" key="10">
    <source>
        <dbReference type="Proteomes" id="UP001367508"/>
    </source>
</evidence>
<feature type="region of interest" description="Disordered" evidence="6">
    <location>
        <begin position="721"/>
        <end position="745"/>
    </location>
</feature>